<evidence type="ECO:0000313" key="2">
    <source>
        <dbReference type="Proteomes" id="UP001362999"/>
    </source>
</evidence>
<evidence type="ECO:0000313" key="1">
    <source>
        <dbReference type="EMBL" id="KAK7021164.1"/>
    </source>
</evidence>
<gene>
    <name evidence="1" type="ORF">R3P38DRAFT_2781130</name>
</gene>
<dbReference type="AlphaFoldDB" id="A0AAW0B6L8"/>
<organism evidence="1 2">
    <name type="scientific">Favolaschia claudopus</name>
    <dbReference type="NCBI Taxonomy" id="2862362"/>
    <lineage>
        <taxon>Eukaryota</taxon>
        <taxon>Fungi</taxon>
        <taxon>Dikarya</taxon>
        <taxon>Basidiomycota</taxon>
        <taxon>Agaricomycotina</taxon>
        <taxon>Agaricomycetes</taxon>
        <taxon>Agaricomycetidae</taxon>
        <taxon>Agaricales</taxon>
        <taxon>Marasmiineae</taxon>
        <taxon>Mycenaceae</taxon>
        <taxon>Favolaschia</taxon>
    </lineage>
</organism>
<keyword evidence="2" id="KW-1185">Reference proteome</keyword>
<dbReference type="Proteomes" id="UP001362999">
    <property type="component" value="Unassembled WGS sequence"/>
</dbReference>
<reference evidence="1 2" key="1">
    <citation type="journal article" date="2024" name="J Genomics">
        <title>Draft genome sequencing and assembly of Favolaschia claudopus CIRM-BRFM 2984 isolated from oak limbs.</title>
        <authorList>
            <person name="Navarro D."/>
            <person name="Drula E."/>
            <person name="Chaduli D."/>
            <person name="Cazenave R."/>
            <person name="Ahrendt S."/>
            <person name="Wang J."/>
            <person name="Lipzen A."/>
            <person name="Daum C."/>
            <person name="Barry K."/>
            <person name="Grigoriev I.V."/>
            <person name="Favel A."/>
            <person name="Rosso M.N."/>
            <person name="Martin F."/>
        </authorList>
    </citation>
    <scope>NUCLEOTIDE SEQUENCE [LARGE SCALE GENOMIC DNA]</scope>
    <source>
        <strain evidence="1 2">CIRM-BRFM 2984</strain>
    </source>
</reference>
<protein>
    <submittedName>
        <fullName evidence="1">Uncharacterized protein</fullName>
    </submittedName>
</protein>
<comment type="caution">
    <text evidence="1">The sequence shown here is derived from an EMBL/GenBank/DDBJ whole genome shotgun (WGS) entry which is preliminary data.</text>
</comment>
<accession>A0AAW0B6L8</accession>
<dbReference type="EMBL" id="JAWWNJ010000039">
    <property type="protein sequence ID" value="KAK7021164.1"/>
    <property type="molecule type" value="Genomic_DNA"/>
</dbReference>
<name>A0AAW0B6L8_9AGAR</name>
<sequence length="161" mass="18444">MQGIIDLSTYAPTPSTSAFSLPKPPPTKAAIFGSHGSNTSHTSKLPVSHFNVPLPWREQTNYPGQNVLSPVGLQWDDTNWSCGYDSVFTLFHRLWASDPFKWTAHLTNMHPLLHEWVRILYTNMGNPEHARDHVRQILHQQDPLKFPMGKRKAIPYIRKLH</sequence>
<proteinExistence type="predicted"/>